<dbReference type="InterPro" id="IPR006379">
    <property type="entry name" value="HAD-SF_hydro_IIB"/>
</dbReference>
<organism evidence="1 2">
    <name type="scientific">Deinococcus geothermalis (strain DSM 11300 / CIP 105573 / AG-3a)</name>
    <dbReference type="NCBI Taxonomy" id="319795"/>
    <lineage>
        <taxon>Bacteria</taxon>
        <taxon>Thermotogati</taxon>
        <taxon>Deinococcota</taxon>
        <taxon>Deinococci</taxon>
        <taxon>Deinococcales</taxon>
        <taxon>Deinococcaceae</taxon>
        <taxon>Deinococcus</taxon>
    </lineage>
</organism>
<dbReference type="Gene3D" id="3.40.50.1000">
    <property type="entry name" value="HAD superfamily/HAD-like"/>
    <property type="match status" value="1"/>
</dbReference>
<dbReference type="eggNOG" id="COG0561">
    <property type="taxonomic scope" value="Bacteria"/>
</dbReference>
<dbReference type="Pfam" id="PF08282">
    <property type="entry name" value="Hydrolase_3"/>
    <property type="match status" value="1"/>
</dbReference>
<dbReference type="GO" id="GO:0016791">
    <property type="term" value="F:phosphatase activity"/>
    <property type="evidence" value="ECO:0007669"/>
    <property type="project" value="TreeGrafter"/>
</dbReference>
<geneLocation type="plasmid" evidence="1 2">
    <name>pDGEO01</name>
</geneLocation>
<dbReference type="PANTHER" id="PTHR10000">
    <property type="entry name" value="PHOSPHOSERINE PHOSPHATASE"/>
    <property type="match status" value="1"/>
</dbReference>
<dbReference type="PANTHER" id="PTHR10000:SF8">
    <property type="entry name" value="HAD SUPERFAMILY HYDROLASE-LIKE, TYPE 3"/>
    <property type="match status" value="1"/>
</dbReference>
<keyword evidence="1" id="KW-0614">Plasmid</keyword>
<dbReference type="Proteomes" id="UP000002431">
    <property type="component" value="Plasmid pDGEO01"/>
</dbReference>
<evidence type="ECO:0000313" key="1">
    <source>
        <dbReference type="EMBL" id="ABF44052.1"/>
    </source>
</evidence>
<keyword evidence="2" id="KW-1185">Reference proteome</keyword>
<evidence type="ECO:0000313" key="2">
    <source>
        <dbReference type="Proteomes" id="UP000002431"/>
    </source>
</evidence>
<gene>
    <name evidence="1" type="ordered locus">Dgeo_2618</name>
</gene>
<dbReference type="NCBIfam" id="TIGR01484">
    <property type="entry name" value="HAD-SF-IIB"/>
    <property type="match status" value="1"/>
</dbReference>
<dbReference type="EMBL" id="CP000358">
    <property type="protein sequence ID" value="ABF44052.1"/>
    <property type="molecule type" value="Genomic_DNA"/>
</dbReference>
<dbReference type="GO" id="GO:0000287">
    <property type="term" value="F:magnesium ion binding"/>
    <property type="evidence" value="ECO:0007669"/>
    <property type="project" value="TreeGrafter"/>
</dbReference>
<protein>
    <submittedName>
        <fullName evidence="1">HAD-superfamily hydrolase subfamily IIB</fullName>
    </submittedName>
</protein>
<dbReference type="Gene3D" id="3.30.1240.10">
    <property type="match status" value="1"/>
</dbReference>
<dbReference type="RefSeq" id="WP_011525948.1">
    <property type="nucleotide sequence ID" value="NC_008010.2"/>
</dbReference>
<dbReference type="AlphaFoldDB" id="Q1J382"/>
<dbReference type="HOGENOM" id="CLU_091634_0_0_0"/>
<accession>Q1J382</accession>
<keyword evidence="1" id="KW-0378">Hydrolase</keyword>
<dbReference type="GO" id="GO:0005829">
    <property type="term" value="C:cytosol"/>
    <property type="evidence" value="ECO:0007669"/>
    <property type="project" value="TreeGrafter"/>
</dbReference>
<dbReference type="InterPro" id="IPR036412">
    <property type="entry name" value="HAD-like_sf"/>
</dbReference>
<dbReference type="SUPFAM" id="SSF56784">
    <property type="entry name" value="HAD-like"/>
    <property type="match status" value="1"/>
</dbReference>
<dbReference type="InterPro" id="IPR023214">
    <property type="entry name" value="HAD_sf"/>
</dbReference>
<dbReference type="KEGG" id="dge:Dgeo_2618"/>
<reference evidence="1" key="1">
    <citation type="submission" date="2006-04" db="EMBL/GenBank/DDBJ databases">
        <title>Complete sequence of plasmid1 pDGEO01 of Deinococcus geothermalis DSM 11300.</title>
        <authorList>
            <consortium name="US DOE Joint Genome Institute"/>
            <person name="Copeland A."/>
            <person name="Lucas S."/>
            <person name="Lapidus A."/>
            <person name="Barry K."/>
            <person name="Detter J.C."/>
            <person name="Glavina del Rio T."/>
            <person name="Hammon N."/>
            <person name="Israni S."/>
            <person name="Dalin E."/>
            <person name="Tice H."/>
            <person name="Pitluck S."/>
            <person name="Brettin T."/>
            <person name="Bruce D."/>
            <person name="Han C."/>
            <person name="Tapia R."/>
            <person name="Saunders E."/>
            <person name="Gilna P."/>
            <person name="Schmutz J."/>
            <person name="Larimer F."/>
            <person name="Land M."/>
            <person name="Hauser L."/>
            <person name="Kyrpides N."/>
            <person name="Kim E."/>
            <person name="Daly M.J."/>
            <person name="Fredrickson J.K."/>
            <person name="Makarova K.S."/>
            <person name="Gaidamakova E.K."/>
            <person name="Zhai M."/>
            <person name="Richardson P."/>
        </authorList>
    </citation>
    <scope>NUCLEOTIDE SEQUENCE</scope>
    <source>
        <strain evidence="1">DSM 11300</strain>
        <plasmid evidence="1">pDGEO01</plasmid>
    </source>
</reference>
<name>Q1J382_DEIGD</name>
<sequence>MRLLAFDLDGTLLDRDHMVPPRTLAIIARLREHGCRVAVITGRADVPTEVLVGLRPDAVAVNTGGRVLVGEEVLADEHFTPEQTRALLERLPKDRPVFGFGPGTFYAPDPHAAHLTAWHAKRRGLPLAHAAAGPLQKLDIELAWNDPAAPELITPLRQVPGVNVTSSVSGDLQYLTVTPEAANKGAAVQRIAGALGIPLDHTLAFGDSENDLAMFKVAGVAVQVGEAECLQDAAHHRVSCSALGLPAWLAEYAEELARELA</sequence>
<proteinExistence type="predicted"/>